<sequence>MRTYILKDLFIEGLEEGINYNQSYLKIYGAENCGWTIDIEYPGQKDIFIAAAYYGKELEVTFSTIYATDIKGIVEVNKVQSNSNYVQLNGIGLL</sequence>
<accession>A0AAW9JFU5</accession>
<proteinExistence type="predicted"/>
<gene>
    <name evidence="1" type="ORF">U2F49_09010</name>
</gene>
<evidence type="ECO:0000313" key="2">
    <source>
        <dbReference type="Proteomes" id="UP001292252"/>
    </source>
</evidence>
<evidence type="ECO:0000313" key="1">
    <source>
        <dbReference type="EMBL" id="MDZ5476436.1"/>
    </source>
</evidence>
<dbReference type="EMBL" id="JAXOTW010000004">
    <property type="protein sequence ID" value="MDZ5476436.1"/>
    <property type="molecule type" value="Genomic_DNA"/>
</dbReference>
<name>A0AAW9JFU5_BACTU</name>
<dbReference type="AlphaFoldDB" id="A0AAW9JFU5"/>
<comment type="caution">
    <text evidence="1">The sequence shown here is derived from an EMBL/GenBank/DDBJ whole genome shotgun (WGS) entry which is preliminary data.</text>
</comment>
<dbReference type="Proteomes" id="UP001292252">
    <property type="component" value="Unassembled WGS sequence"/>
</dbReference>
<organism evidence="1 2">
    <name type="scientific">Bacillus thuringiensis</name>
    <dbReference type="NCBI Taxonomy" id="1428"/>
    <lineage>
        <taxon>Bacteria</taxon>
        <taxon>Bacillati</taxon>
        <taxon>Bacillota</taxon>
        <taxon>Bacilli</taxon>
        <taxon>Bacillales</taxon>
        <taxon>Bacillaceae</taxon>
        <taxon>Bacillus</taxon>
        <taxon>Bacillus cereus group</taxon>
    </lineage>
</organism>
<dbReference type="RefSeq" id="WP_137049726.1">
    <property type="nucleotide sequence ID" value="NZ_JAXOTW010000004.1"/>
</dbReference>
<reference evidence="1" key="1">
    <citation type="submission" date="2023-12" db="EMBL/GenBank/DDBJ databases">
        <title>Genome sequence of Bacillus thuringiensis strain SS10.</title>
        <authorList>
            <person name="Rouis S."/>
        </authorList>
    </citation>
    <scope>NUCLEOTIDE SEQUENCE</scope>
    <source>
        <strain evidence="1">SS10</strain>
    </source>
</reference>
<protein>
    <submittedName>
        <fullName evidence="1">Uncharacterized protein</fullName>
    </submittedName>
</protein>